<keyword evidence="5 8" id="KW-1133">Transmembrane helix</keyword>
<evidence type="ECO:0000256" key="2">
    <source>
        <dbReference type="ARBA" id="ARBA00022448"/>
    </source>
</evidence>
<dbReference type="PROSITE" id="PS50850">
    <property type="entry name" value="MFS"/>
    <property type="match status" value="1"/>
</dbReference>
<keyword evidence="3" id="KW-1003">Cell membrane</keyword>
<proteinExistence type="predicted"/>
<evidence type="ECO:0000256" key="3">
    <source>
        <dbReference type="ARBA" id="ARBA00022475"/>
    </source>
</evidence>
<comment type="subcellular location">
    <subcellularLocation>
        <location evidence="1">Cell membrane</location>
        <topology evidence="1">Multi-pass membrane protein</topology>
    </subcellularLocation>
</comment>
<dbReference type="Gene3D" id="1.20.1250.20">
    <property type="entry name" value="MFS general substrate transporter like domains"/>
    <property type="match status" value="1"/>
</dbReference>
<dbReference type="InterPro" id="IPR020846">
    <property type="entry name" value="MFS_dom"/>
</dbReference>
<evidence type="ECO:0000256" key="5">
    <source>
        <dbReference type="ARBA" id="ARBA00022989"/>
    </source>
</evidence>
<dbReference type="Pfam" id="PF05977">
    <property type="entry name" value="MFS_3"/>
    <property type="match status" value="1"/>
</dbReference>
<reference evidence="11" key="1">
    <citation type="journal article" date="2019" name="Int. J. Syst. Evol. Microbiol.">
        <title>The Global Catalogue of Microorganisms (GCM) 10K type strain sequencing project: providing services to taxonomists for standard genome sequencing and annotation.</title>
        <authorList>
            <consortium name="The Broad Institute Genomics Platform"/>
            <consortium name="The Broad Institute Genome Sequencing Center for Infectious Disease"/>
            <person name="Wu L."/>
            <person name="Ma J."/>
        </authorList>
    </citation>
    <scope>NUCLEOTIDE SEQUENCE [LARGE SCALE GENOMIC DNA]</scope>
    <source>
        <strain evidence="11">JCM 3369</strain>
    </source>
</reference>
<keyword evidence="4 8" id="KW-0812">Transmembrane</keyword>
<feature type="domain" description="Major facilitator superfamily (MFS) profile" evidence="9">
    <location>
        <begin position="247"/>
        <end position="436"/>
    </location>
</feature>
<evidence type="ECO:0000256" key="1">
    <source>
        <dbReference type="ARBA" id="ARBA00004651"/>
    </source>
</evidence>
<evidence type="ECO:0000313" key="11">
    <source>
        <dbReference type="Proteomes" id="UP001596380"/>
    </source>
</evidence>
<comment type="caution">
    <text evidence="10">The sequence shown here is derived from an EMBL/GenBank/DDBJ whole genome shotgun (WGS) entry which is preliminary data.</text>
</comment>
<name>A0ABW2CER8_9ACTN</name>
<sequence length="436" mass="46346">MSTQEERAPREGAVATEPGGRTRRAPEREPSIFREPGYRWLFSAALVSKIGAQVSYIAIPLIAVTKLNATAGQVGLLGALSFAAFLLVGLPAGVWVDRMRRRPVMVAAQVSRAVLMVTVPIAWALDSLTIYQLYAVVLLSGVGTVFDDVAGQSYLPHVVGRDRLMAANTGISSLNAGSEVAGRSVGGYLVAAATAAGAVMVDVAGFLLSALMLMRIRRPEAKAERGADRDLRREMWEGLRFVLSHPILRPIAFAGALTNFSFQVNLVIMPIIFMRQLDLSETALGAYLSIGGVGVLTGALLARRVAHRVGHGRMLWIAGAAVAPIALFVPLIDNGPWLFVAGGAWLLVTMKAGIDNVIQVSFRQRATPDAMLGRMNATMRFLMTGALAIGASVGGLVAQLAGARAALWVSAAGLACVWMIIYFSPLRGMRDLPGES</sequence>
<dbReference type="PANTHER" id="PTHR23513">
    <property type="entry name" value="INTEGRAL MEMBRANE EFFLUX PROTEIN-RELATED"/>
    <property type="match status" value="1"/>
</dbReference>
<dbReference type="CDD" id="cd06173">
    <property type="entry name" value="MFS_MefA_like"/>
    <property type="match status" value="1"/>
</dbReference>
<evidence type="ECO:0000259" key="9">
    <source>
        <dbReference type="PROSITE" id="PS50850"/>
    </source>
</evidence>
<feature type="transmembrane region" description="Helical" evidence="8">
    <location>
        <begin position="405"/>
        <end position="423"/>
    </location>
</feature>
<evidence type="ECO:0000256" key="8">
    <source>
        <dbReference type="SAM" id="Phobius"/>
    </source>
</evidence>
<evidence type="ECO:0000256" key="7">
    <source>
        <dbReference type="SAM" id="MobiDB-lite"/>
    </source>
</evidence>
<feature type="transmembrane region" description="Helical" evidence="8">
    <location>
        <begin position="188"/>
        <end position="213"/>
    </location>
</feature>
<dbReference type="PANTHER" id="PTHR23513:SF6">
    <property type="entry name" value="MAJOR FACILITATOR SUPERFAMILY ASSOCIATED DOMAIN-CONTAINING PROTEIN"/>
    <property type="match status" value="1"/>
</dbReference>
<feature type="transmembrane region" description="Helical" evidence="8">
    <location>
        <begin position="284"/>
        <end position="302"/>
    </location>
</feature>
<dbReference type="EMBL" id="JBHSXS010000003">
    <property type="protein sequence ID" value="MFC6879643.1"/>
    <property type="molecule type" value="Genomic_DNA"/>
</dbReference>
<feature type="transmembrane region" description="Helical" evidence="8">
    <location>
        <begin position="314"/>
        <end position="332"/>
    </location>
</feature>
<feature type="transmembrane region" description="Helical" evidence="8">
    <location>
        <begin position="40"/>
        <end position="62"/>
    </location>
</feature>
<dbReference type="InterPro" id="IPR010290">
    <property type="entry name" value="TM_effector"/>
</dbReference>
<organism evidence="10 11">
    <name type="scientific">Actinomadura yumaensis</name>
    <dbReference type="NCBI Taxonomy" id="111807"/>
    <lineage>
        <taxon>Bacteria</taxon>
        <taxon>Bacillati</taxon>
        <taxon>Actinomycetota</taxon>
        <taxon>Actinomycetes</taxon>
        <taxon>Streptosporangiales</taxon>
        <taxon>Thermomonosporaceae</taxon>
        <taxon>Actinomadura</taxon>
    </lineage>
</organism>
<gene>
    <name evidence="10" type="ORF">ACFQKB_07675</name>
</gene>
<keyword evidence="11" id="KW-1185">Reference proteome</keyword>
<evidence type="ECO:0000256" key="6">
    <source>
        <dbReference type="ARBA" id="ARBA00023136"/>
    </source>
</evidence>
<dbReference type="InterPro" id="IPR036259">
    <property type="entry name" value="MFS_trans_sf"/>
</dbReference>
<feature type="region of interest" description="Disordered" evidence="7">
    <location>
        <begin position="1"/>
        <end position="28"/>
    </location>
</feature>
<evidence type="ECO:0000256" key="4">
    <source>
        <dbReference type="ARBA" id="ARBA00022692"/>
    </source>
</evidence>
<accession>A0ABW2CER8</accession>
<feature type="transmembrane region" description="Helical" evidence="8">
    <location>
        <begin position="379"/>
        <end position="399"/>
    </location>
</feature>
<keyword evidence="6 8" id="KW-0472">Membrane</keyword>
<dbReference type="RefSeq" id="WP_160821610.1">
    <property type="nucleotide sequence ID" value="NZ_JBHSXS010000003.1"/>
</dbReference>
<protein>
    <submittedName>
        <fullName evidence="10">MFS transporter</fullName>
    </submittedName>
</protein>
<feature type="transmembrane region" description="Helical" evidence="8">
    <location>
        <begin position="338"/>
        <end position="358"/>
    </location>
</feature>
<keyword evidence="2" id="KW-0813">Transport</keyword>
<evidence type="ECO:0000313" key="10">
    <source>
        <dbReference type="EMBL" id="MFC6879643.1"/>
    </source>
</evidence>
<dbReference type="SUPFAM" id="SSF103473">
    <property type="entry name" value="MFS general substrate transporter"/>
    <property type="match status" value="1"/>
</dbReference>
<feature type="transmembrane region" description="Helical" evidence="8">
    <location>
        <begin position="74"/>
        <end position="96"/>
    </location>
</feature>
<dbReference type="Proteomes" id="UP001596380">
    <property type="component" value="Unassembled WGS sequence"/>
</dbReference>
<feature type="compositionally biased region" description="Basic and acidic residues" evidence="7">
    <location>
        <begin position="1"/>
        <end position="10"/>
    </location>
</feature>
<feature type="transmembrane region" description="Helical" evidence="8">
    <location>
        <begin position="251"/>
        <end position="272"/>
    </location>
</feature>